<reference evidence="2" key="1">
    <citation type="submission" date="2021-01" db="EMBL/GenBank/DDBJ databases">
        <authorList>
            <person name="Corre E."/>
            <person name="Pelletier E."/>
            <person name="Niang G."/>
            <person name="Scheremetjew M."/>
            <person name="Finn R."/>
            <person name="Kale V."/>
            <person name="Holt S."/>
            <person name="Cochrane G."/>
            <person name="Meng A."/>
            <person name="Brown T."/>
            <person name="Cohen L."/>
        </authorList>
    </citation>
    <scope>NUCLEOTIDE SEQUENCE</scope>
    <source>
        <strain evidence="2">CCMP3124</strain>
    </source>
</reference>
<name>A0A7S1TMB6_9RHOD</name>
<accession>A0A7S1TMB6</accession>
<evidence type="ECO:0000313" key="2">
    <source>
        <dbReference type="EMBL" id="CAD9240575.1"/>
    </source>
</evidence>
<feature type="compositionally biased region" description="Basic residues" evidence="1">
    <location>
        <begin position="191"/>
        <end position="200"/>
    </location>
</feature>
<sequence>MRPLFFLGVSPSSTAKPRTNDATGECTAARVADPTRLQSEACKRDAPSKPPDLSSVPTERSVPAAIGVVSTAKHFKRTSILWNDLVHPASTPAIANAAHHALSAPPPGSHAEVAATSTVVHATQPMYSVQPAQQDLQMPSAAVRPVTALPKSNLQGRCATSEPGVHETAERAASSTIARGSKRPSLSAKGGTRRASKKRAPTAASQPRSVMDHVSTPADGEAVVSSAAVNGGQHGDAPGAELVDSSLASAQNCRSKVRGIRITKGFGLWF</sequence>
<dbReference type="EMBL" id="HBGI01003552">
    <property type="protein sequence ID" value="CAD9240575.1"/>
    <property type="molecule type" value="Transcribed_RNA"/>
</dbReference>
<dbReference type="AlphaFoldDB" id="A0A7S1TMB6"/>
<feature type="region of interest" description="Disordered" evidence="1">
    <location>
        <begin position="31"/>
        <end position="59"/>
    </location>
</feature>
<evidence type="ECO:0000256" key="1">
    <source>
        <dbReference type="SAM" id="MobiDB-lite"/>
    </source>
</evidence>
<proteinExistence type="predicted"/>
<gene>
    <name evidence="2" type="ORF">EAUS1353_LOCUS2314</name>
</gene>
<protein>
    <submittedName>
        <fullName evidence="2">Uncharacterized protein</fullName>
    </submittedName>
</protein>
<feature type="region of interest" description="Disordered" evidence="1">
    <location>
        <begin position="153"/>
        <end position="215"/>
    </location>
</feature>
<organism evidence="2">
    <name type="scientific">Erythrolobus australicus</name>
    <dbReference type="NCBI Taxonomy" id="1077150"/>
    <lineage>
        <taxon>Eukaryota</taxon>
        <taxon>Rhodophyta</taxon>
        <taxon>Bangiophyceae</taxon>
        <taxon>Porphyridiales</taxon>
        <taxon>Porphyridiaceae</taxon>
        <taxon>Erythrolobus</taxon>
    </lineage>
</organism>